<evidence type="ECO:0000259" key="13">
    <source>
        <dbReference type="SMART" id="SM00134"/>
    </source>
</evidence>
<name>A0A6J2UT36_CHACN</name>
<evidence type="ECO:0000256" key="5">
    <source>
        <dbReference type="ARBA" id="ARBA00023136"/>
    </source>
</evidence>
<proteinExistence type="predicted"/>
<evidence type="ECO:0000313" key="14">
    <source>
        <dbReference type="Proteomes" id="UP000504632"/>
    </source>
</evidence>
<keyword evidence="5" id="KW-0472">Membrane</keyword>
<dbReference type="CTD" id="12509"/>
<evidence type="ECO:0000256" key="2">
    <source>
        <dbReference type="ARBA" id="ARBA00011481"/>
    </source>
</evidence>
<feature type="signal peptide" evidence="12">
    <location>
        <begin position="1"/>
        <end position="20"/>
    </location>
</feature>
<comment type="subcellular location">
    <subcellularLocation>
        <location evidence="1">Membrane</location>
        <topology evidence="1">Lipid-anchor</topology>
        <topology evidence="1">GPI-anchor</topology>
    </subcellularLocation>
</comment>
<keyword evidence="6" id="KW-1015">Disulfide bond</keyword>
<keyword evidence="3" id="KW-0336">GPI-anchor</keyword>
<dbReference type="Gene3D" id="2.10.60.10">
    <property type="entry name" value="CD59"/>
    <property type="match status" value="1"/>
</dbReference>
<evidence type="ECO:0000256" key="1">
    <source>
        <dbReference type="ARBA" id="ARBA00004589"/>
    </source>
</evidence>
<sequence length="117" mass="12653">MKKFLGVSLVCLALCGLGAAIQCYSCSDYTGSCTKTVDCSLDDACLTLKERGGDTHRKCVKYSDCSFKTMSIQFPRVQQFTFDCCTTDLCNAASFTAVSKPVLAVLSSLALLWCCLL</sequence>
<dbReference type="AlphaFoldDB" id="A0A6J2UT36"/>
<dbReference type="Proteomes" id="UP000504632">
    <property type="component" value="Chromosome 2"/>
</dbReference>
<evidence type="ECO:0000256" key="10">
    <source>
        <dbReference type="ARBA" id="ARBA00031590"/>
    </source>
</evidence>
<accession>A0A6J2UT36</accession>
<evidence type="ECO:0000256" key="8">
    <source>
        <dbReference type="ARBA" id="ARBA00023288"/>
    </source>
</evidence>
<dbReference type="InterPro" id="IPR056949">
    <property type="entry name" value="CD59"/>
</dbReference>
<dbReference type="GeneID" id="115805734"/>
<keyword evidence="14" id="KW-1185">Reference proteome</keyword>
<keyword evidence="4 12" id="KW-0732">Signal</keyword>
<dbReference type="Pfam" id="PF25152">
    <property type="entry name" value="CD59"/>
    <property type="match status" value="1"/>
</dbReference>
<evidence type="ECO:0000256" key="7">
    <source>
        <dbReference type="ARBA" id="ARBA00023180"/>
    </source>
</evidence>
<dbReference type="PANTHER" id="PTHR10036">
    <property type="entry name" value="CD59 GLYCOPROTEIN"/>
    <property type="match status" value="1"/>
</dbReference>
<dbReference type="InParanoid" id="A0A6J2UT36"/>
<evidence type="ECO:0000256" key="3">
    <source>
        <dbReference type="ARBA" id="ARBA00022622"/>
    </source>
</evidence>
<evidence type="ECO:0000256" key="4">
    <source>
        <dbReference type="ARBA" id="ARBA00022729"/>
    </source>
</evidence>
<dbReference type="CDD" id="cd23554">
    <property type="entry name" value="TFP_LU_ECD_CD59"/>
    <property type="match status" value="1"/>
</dbReference>
<evidence type="ECO:0000256" key="9">
    <source>
        <dbReference type="ARBA" id="ARBA00029920"/>
    </source>
</evidence>
<evidence type="ECO:0000256" key="11">
    <source>
        <dbReference type="ARBA" id="ARBA00031867"/>
    </source>
</evidence>
<dbReference type="OrthoDB" id="10011411at2759"/>
<organism evidence="14 15">
    <name type="scientific">Chanos chanos</name>
    <name type="common">Milkfish</name>
    <name type="synonym">Mugil chanos</name>
    <dbReference type="NCBI Taxonomy" id="29144"/>
    <lineage>
        <taxon>Eukaryota</taxon>
        <taxon>Metazoa</taxon>
        <taxon>Chordata</taxon>
        <taxon>Craniata</taxon>
        <taxon>Vertebrata</taxon>
        <taxon>Euteleostomi</taxon>
        <taxon>Actinopterygii</taxon>
        <taxon>Neopterygii</taxon>
        <taxon>Teleostei</taxon>
        <taxon>Ostariophysi</taxon>
        <taxon>Gonorynchiformes</taxon>
        <taxon>Chanidae</taxon>
        <taxon>Chanos</taxon>
    </lineage>
</organism>
<dbReference type="GO" id="GO:0098552">
    <property type="term" value="C:side of membrane"/>
    <property type="evidence" value="ECO:0007669"/>
    <property type="project" value="UniProtKB-KW"/>
</dbReference>
<feature type="chain" id="PRO_5026656803" description="MAC-inhibitory protein" evidence="12">
    <location>
        <begin position="21"/>
        <end position="117"/>
    </location>
</feature>
<dbReference type="SUPFAM" id="SSF57302">
    <property type="entry name" value="Snake toxin-like"/>
    <property type="match status" value="1"/>
</dbReference>
<dbReference type="InterPro" id="IPR016054">
    <property type="entry name" value="LY6_UPA_recep-like"/>
</dbReference>
<evidence type="ECO:0000256" key="12">
    <source>
        <dbReference type="SAM" id="SignalP"/>
    </source>
</evidence>
<dbReference type="SMART" id="SM00134">
    <property type="entry name" value="LU"/>
    <property type="match status" value="1"/>
</dbReference>
<keyword evidence="7" id="KW-0325">Glycoprotein</keyword>
<keyword evidence="8" id="KW-0449">Lipoprotein</keyword>
<gene>
    <name evidence="15" type="primary">cd59a</name>
</gene>
<evidence type="ECO:0000313" key="15">
    <source>
        <dbReference type="RefSeq" id="XP_030622266.1"/>
    </source>
</evidence>
<comment type="subunit">
    <text evidence="2">Interacts with T-cell surface antigen CD2.</text>
</comment>
<dbReference type="FunCoup" id="A0A6J2UT36">
    <property type="interactions" value="1"/>
</dbReference>
<feature type="domain" description="UPAR/Ly6" evidence="13">
    <location>
        <begin position="21"/>
        <end position="104"/>
    </location>
</feature>
<dbReference type="RefSeq" id="XP_030622266.1">
    <property type="nucleotide sequence ID" value="XM_030766406.1"/>
</dbReference>
<dbReference type="PANTHER" id="PTHR10036:SF13">
    <property type="entry name" value="CD59 MOLECULE (CD59 BLOOD GROUP)"/>
    <property type="match status" value="1"/>
</dbReference>
<dbReference type="InterPro" id="IPR045860">
    <property type="entry name" value="Snake_toxin-like_sf"/>
</dbReference>
<protein>
    <recommendedName>
        <fullName evidence="10">MAC-inhibitory protein</fullName>
    </recommendedName>
    <alternativeName>
        <fullName evidence="11">Membrane attack complex inhibition factor</fullName>
    </alternativeName>
    <alternativeName>
        <fullName evidence="9">Protectin</fullName>
    </alternativeName>
</protein>
<evidence type="ECO:0000256" key="6">
    <source>
        <dbReference type="ARBA" id="ARBA00023157"/>
    </source>
</evidence>
<reference evidence="15" key="1">
    <citation type="submission" date="2025-08" db="UniProtKB">
        <authorList>
            <consortium name="RefSeq"/>
        </authorList>
    </citation>
    <scope>IDENTIFICATION</scope>
</reference>